<protein>
    <submittedName>
        <fullName evidence="2">RNA methyltransferase, RsmE family</fullName>
    </submittedName>
</protein>
<evidence type="ECO:0000313" key="2">
    <source>
        <dbReference type="EMBL" id="SMB78318.1"/>
    </source>
</evidence>
<dbReference type="GO" id="GO:0008168">
    <property type="term" value="F:methyltransferase activity"/>
    <property type="evidence" value="ECO:0007669"/>
    <property type="project" value="UniProtKB-KW"/>
</dbReference>
<dbReference type="InterPro" id="IPR046886">
    <property type="entry name" value="RsmE_MTase_dom"/>
</dbReference>
<dbReference type="STRING" id="573058.SAMN00017477_0040"/>
<keyword evidence="2" id="KW-0489">Methyltransferase</keyword>
<dbReference type="EMBL" id="FWWR01000006">
    <property type="protein sequence ID" value="SMB78318.1"/>
    <property type="molecule type" value="Genomic_DNA"/>
</dbReference>
<dbReference type="GO" id="GO:0032259">
    <property type="term" value="P:methylation"/>
    <property type="evidence" value="ECO:0007669"/>
    <property type="project" value="UniProtKB-KW"/>
</dbReference>
<dbReference type="Pfam" id="PF04452">
    <property type="entry name" value="Methyltrans_RNA"/>
    <property type="match status" value="1"/>
</dbReference>
<dbReference type="RefSeq" id="WP_144017913.1">
    <property type="nucleotide sequence ID" value="NZ_FWWR01000006.1"/>
</dbReference>
<feature type="domain" description="Ribosomal RNA small subunit methyltransferase E methyltransferase" evidence="1">
    <location>
        <begin position="2"/>
        <end position="55"/>
    </location>
</feature>
<dbReference type="SUPFAM" id="SSF75217">
    <property type="entry name" value="alpha/beta knot"/>
    <property type="match status" value="1"/>
</dbReference>
<dbReference type="Gene3D" id="3.40.1280.10">
    <property type="match status" value="1"/>
</dbReference>
<keyword evidence="2" id="KW-0808">Transferase</keyword>
<evidence type="ECO:0000259" key="1">
    <source>
        <dbReference type="Pfam" id="PF04452"/>
    </source>
</evidence>
<dbReference type="InterPro" id="IPR029028">
    <property type="entry name" value="Alpha/beta_knot_MTases"/>
</dbReference>
<keyword evidence="3" id="KW-1185">Reference proteome</keyword>
<accession>A0A1W1UB35</accession>
<gene>
    <name evidence="2" type="ORF">SAMN00017477_0040</name>
</gene>
<dbReference type="Proteomes" id="UP000192368">
    <property type="component" value="Unassembled WGS sequence"/>
</dbReference>
<dbReference type="InterPro" id="IPR029026">
    <property type="entry name" value="tRNA_m1G_MTases_N"/>
</dbReference>
<evidence type="ECO:0000313" key="3">
    <source>
        <dbReference type="Proteomes" id="UP000192368"/>
    </source>
</evidence>
<proteinExistence type="predicted"/>
<dbReference type="AlphaFoldDB" id="A0A1W1UB35"/>
<reference evidence="3" key="1">
    <citation type="submission" date="2017-04" db="EMBL/GenBank/DDBJ databases">
        <authorList>
            <person name="Varghese N."/>
            <person name="Submissions S."/>
        </authorList>
    </citation>
    <scope>NUCLEOTIDE SEQUENCE [LARGE SCALE GENOMIC DNA]</scope>
    <source>
        <strain evidence="3">DSM 20463</strain>
    </source>
</reference>
<organism evidence="2 3">
    <name type="scientific">Peptoniphilus asaccharolyticus DSM 20463</name>
    <dbReference type="NCBI Taxonomy" id="573058"/>
    <lineage>
        <taxon>Bacteria</taxon>
        <taxon>Bacillati</taxon>
        <taxon>Bacillota</taxon>
        <taxon>Tissierellia</taxon>
        <taxon>Tissierellales</taxon>
        <taxon>Peptoniphilaceae</taxon>
        <taxon>Peptoniphilus</taxon>
    </lineage>
</organism>
<sequence>DKKTDKKIDRWQKISEVAAKQSKRDYIPQVYHPIKIEDLKDFDGELIVCYENEEDLRFLDDELSNQMQHQLLWPLI</sequence>
<feature type="non-terminal residue" evidence="2">
    <location>
        <position position="1"/>
    </location>
</feature>
<name>A0A1W1UB35_PEPAS</name>